<gene>
    <name evidence="2" type="ORF">QWY31_10680</name>
</gene>
<dbReference type="Proteomes" id="UP001168552">
    <property type="component" value="Unassembled WGS sequence"/>
</dbReference>
<keyword evidence="1" id="KW-0732">Signal</keyword>
<feature type="signal peptide" evidence="1">
    <location>
        <begin position="1"/>
        <end position="19"/>
    </location>
</feature>
<feature type="chain" id="PRO_5045133720" evidence="1">
    <location>
        <begin position="20"/>
        <end position="217"/>
    </location>
</feature>
<evidence type="ECO:0000313" key="3">
    <source>
        <dbReference type="Proteomes" id="UP001168552"/>
    </source>
</evidence>
<comment type="caution">
    <text evidence="2">The sequence shown here is derived from an EMBL/GenBank/DDBJ whole genome shotgun (WGS) entry which is preliminary data.</text>
</comment>
<organism evidence="2 3">
    <name type="scientific">Shiella aurantiaca</name>
    <dbReference type="NCBI Taxonomy" id="3058365"/>
    <lineage>
        <taxon>Bacteria</taxon>
        <taxon>Pseudomonadati</taxon>
        <taxon>Bacteroidota</taxon>
        <taxon>Cytophagia</taxon>
        <taxon>Cytophagales</taxon>
        <taxon>Shiellaceae</taxon>
        <taxon>Shiella</taxon>
    </lineage>
</organism>
<protein>
    <submittedName>
        <fullName evidence="2">Uncharacterized protein</fullName>
    </submittedName>
</protein>
<dbReference type="EMBL" id="JAUHJS010000005">
    <property type="protein sequence ID" value="MDN4165969.1"/>
    <property type="molecule type" value="Genomic_DNA"/>
</dbReference>
<accession>A0ABT8F6V4</accession>
<dbReference type="RefSeq" id="WP_320004504.1">
    <property type="nucleotide sequence ID" value="NZ_JAUHJS010000005.1"/>
</dbReference>
<evidence type="ECO:0000313" key="2">
    <source>
        <dbReference type="EMBL" id="MDN4165969.1"/>
    </source>
</evidence>
<keyword evidence="3" id="KW-1185">Reference proteome</keyword>
<evidence type="ECO:0000256" key="1">
    <source>
        <dbReference type="SAM" id="SignalP"/>
    </source>
</evidence>
<sequence>MKKVLVFSLALALAGIARAQELAITQSGDSVYLFADGTWEYYNEEVYANGSDLDFVEIPLNETAFEKPANAKSKVSGSDAFYEIWYNAKEWKRIPSGRINESADVVMTYQKGDIYLMTIYEKIQIPIDNLMQIAVQNAQNAASEVEVIHKEKRKVNGKEVGHMQIVGSTNGINFTYYSYYYSNEKGTVQVTTFTGQNLFEEYRPAMEALLNGLIIND</sequence>
<reference evidence="2" key="1">
    <citation type="submission" date="2023-06" db="EMBL/GenBank/DDBJ databases">
        <title>Cytophagales bacterium Strain LB-30, isolated from soil.</title>
        <authorList>
            <person name="Liu B."/>
        </authorList>
    </citation>
    <scope>NUCLEOTIDE SEQUENCE</scope>
    <source>
        <strain evidence="2">LB-30</strain>
    </source>
</reference>
<proteinExistence type="predicted"/>
<name>A0ABT8F6V4_9BACT</name>